<dbReference type="Pfam" id="PF12833">
    <property type="entry name" value="HTH_18"/>
    <property type="match status" value="1"/>
</dbReference>
<dbReference type="CDD" id="cd06976">
    <property type="entry name" value="cupin_MtlR-like_N"/>
    <property type="match status" value="1"/>
</dbReference>
<evidence type="ECO:0000313" key="5">
    <source>
        <dbReference type="EMBL" id="MDQ1183076.1"/>
    </source>
</evidence>
<dbReference type="PRINTS" id="PR00032">
    <property type="entry name" value="HTHARAC"/>
</dbReference>
<proteinExistence type="predicted"/>
<dbReference type="InterPro" id="IPR018060">
    <property type="entry name" value="HTH_AraC"/>
</dbReference>
<reference evidence="5 6" key="1">
    <citation type="submission" date="2023-07" db="EMBL/GenBank/DDBJ databases">
        <title>Functional and genomic diversity of the sorghum phyllosphere microbiome.</title>
        <authorList>
            <person name="Shade A."/>
        </authorList>
    </citation>
    <scope>NUCLEOTIDE SEQUENCE [LARGE SCALE GENOMIC DNA]</scope>
    <source>
        <strain evidence="5 6">SORGH_AS_1126</strain>
    </source>
</reference>
<comment type="caution">
    <text evidence="5">The sequence shown here is derived from an EMBL/GenBank/DDBJ whole genome shotgun (WGS) entry which is preliminary data.</text>
</comment>
<dbReference type="SUPFAM" id="SSF51182">
    <property type="entry name" value="RmlC-like cupins"/>
    <property type="match status" value="1"/>
</dbReference>
<dbReference type="InterPro" id="IPR050204">
    <property type="entry name" value="AraC_XylS_family_regulators"/>
</dbReference>
<evidence type="ECO:0000313" key="6">
    <source>
        <dbReference type="Proteomes" id="UP001224781"/>
    </source>
</evidence>
<keyword evidence="1" id="KW-0805">Transcription regulation</keyword>
<feature type="domain" description="HTH araC/xylS-type" evidence="4">
    <location>
        <begin position="185"/>
        <end position="284"/>
    </location>
</feature>
<evidence type="ECO:0000256" key="1">
    <source>
        <dbReference type="ARBA" id="ARBA00023015"/>
    </source>
</evidence>
<dbReference type="InterPro" id="IPR009057">
    <property type="entry name" value="Homeodomain-like_sf"/>
</dbReference>
<accession>A0ABU0UDR4</accession>
<dbReference type="InterPro" id="IPR011051">
    <property type="entry name" value="RmlC_Cupin_sf"/>
</dbReference>
<protein>
    <submittedName>
        <fullName evidence="5">AraC-like DNA-binding protein</fullName>
    </submittedName>
</protein>
<evidence type="ECO:0000259" key="4">
    <source>
        <dbReference type="PROSITE" id="PS01124"/>
    </source>
</evidence>
<dbReference type="Proteomes" id="UP001224781">
    <property type="component" value="Unassembled WGS sequence"/>
</dbReference>
<organism evidence="5 6">
    <name type="scientific">Agrobacterium larrymoorei</name>
    <dbReference type="NCBI Taxonomy" id="160699"/>
    <lineage>
        <taxon>Bacteria</taxon>
        <taxon>Pseudomonadati</taxon>
        <taxon>Pseudomonadota</taxon>
        <taxon>Alphaproteobacteria</taxon>
        <taxon>Hyphomicrobiales</taxon>
        <taxon>Rhizobiaceae</taxon>
        <taxon>Rhizobium/Agrobacterium group</taxon>
        <taxon>Agrobacterium</taxon>
    </lineage>
</organism>
<dbReference type="InterPro" id="IPR018062">
    <property type="entry name" value="HTH_AraC-typ_CS"/>
</dbReference>
<sequence length="295" mass="33576">MMQPDLELVHIRKGESFAAWRHGYPFRTVRWHYHPEYEIHLVVATSGTFYIGDFVGRFDPGQLIMTGPNLPQNWISEIEPEEIVPTRSLVIQFPEVFIEDASACMSEMEPVRSLLERSRRGILFDDETSNRVRPLIERLIEAQGLTRLALFWEILDLLVKAPSPEVLASLSYELDLAGTGDSGINRALSHLRQHLTAQVDEIDLAEIVGQSPSTFSRAFKRHTGTTLVRYRNQLRIDLACQMLLADQDVKVAEVCYDVGFSNLSNFNRHFLKLKGMSPSRFRTIFAAQKAAVMAE</sequence>
<gene>
    <name evidence="5" type="ORF">QE408_000198</name>
</gene>
<keyword evidence="3" id="KW-0804">Transcription</keyword>
<dbReference type="PROSITE" id="PS01124">
    <property type="entry name" value="HTH_ARAC_FAMILY_2"/>
    <property type="match status" value="1"/>
</dbReference>
<dbReference type="Gene3D" id="1.10.10.60">
    <property type="entry name" value="Homeodomain-like"/>
    <property type="match status" value="2"/>
</dbReference>
<dbReference type="EMBL" id="JAUTBL010000001">
    <property type="protein sequence ID" value="MDQ1183076.1"/>
    <property type="molecule type" value="Genomic_DNA"/>
</dbReference>
<keyword evidence="2" id="KW-0238">DNA-binding</keyword>
<evidence type="ECO:0000256" key="3">
    <source>
        <dbReference type="ARBA" id="ARBA00023163"/>
    </source>
</evidence>
<name>A0ABU0UDR4_9HYPH</name>
<evidence type="ECO:0000256" key="2">
    <source>
        <dbReference type="ARBA" id="ARBA00023125"/>
    </source>
</evidence>
<dbReference type="InterPro" id="IPR020449">
    <property type="entry name" value="Tscrpt_reg_AraC-type_HTH"/>
</dbReference>
<dbReference type="SUPFAM" id="SSF46689">
    <property type="entry name" value="Homeodomain-like"/>
    <property type="match status" value="2"/>
</dbReference>
<keyword evidence="6" id="KW-1185">Reference proteome</keyword>
<dbReference type="SMART" id="SM00342">
    <property type="entry name" value="HTH_ARAC"/>
    <property type="match status" value="1"/>
</dbReference>
<dbReference type="PROSITE" id="PS00041">
    <property type="entry name" value="HTH_ARAC_FAMILY_1"/>
    <property type="match status" value="1"/>
</dbReference>
<dbReference type="PANTHER" id="PTHR46796">
    <property type="entry name" value="HTH-TYPE TRANSCRIPTIONAL ACTIVATOR RHAS-RELATED"/>
    <property type="match status" value="1"/>
</dbReference>